<feature type="transmembrane region" description="Helical" evidence="6">
    <location>
        <begin position="348"/>
        <end position="370"/>
    </location>
</feature>
<feature type="transmembrane region" description="Helical" evidence="6">
    <location>
        <begin position="152"/>
        <end position="170"/>
    </location>
</feature>
<evidence type="ECO:0000256" key="6">
    <source>
        <dbReference type="SAM" id="Phobius"/>
    </source>
</evidence>
<keyword evidence="4 6" id="KW-1133">Transmembrane helix</keyword>
<keyword evidence="5 6" id="KW-0472">Membrane</keyword>
<dbReference type="PANTHER" id="PTHR42770:SF13">
    <property type="entry name" value="L-METHIONINE_BRANCHED-CHAIN AMINO ACID EXPORTER YJEH"/>
    <property type="match status" value="1"/>
</dbReference>
<feature type="transmembrane region" description="Helical" evidence="6">
    <location>
        <begin position="42"/>
        <end position="66"/>
    </location>
</feature>
<feature type="transmembrane region" description="Helical" evidence="6">
    <location>
        <begin position="190"/>
        <end position="211"/>
    </location>
</feature>
<feature type="transmembrane region" description="Helical" evidence="6">
    <location>
        <begin position="272"/>
        <end position="298"/>
    </location>
</feature>
<dbReference type="Gene3D" id="1.20.1740.10">
    <property type="entry name" value="Amino acid/polyamine transporter I"/>
    <property type="match status" value="1"/>
</dbReference>
<organism evidence="7 8">
    <name type="scientific">Psychromonas arctica</name>
    <dbReference type="NCBI Taxonomy" id="168275"/>
    <lineage>
        <taxon>Bacteria</taxon>
        <taxon>Pseudomonadati</taxon>
        <taxon>Pseudomonadota</taxon>
        <taxon>Gammaproteobacteria</taxon>
        <taxon>Alteromonadales</taxon>
        <taxon>Psychromonadaceae</taxon>
        <taxon>Psychromonas</taxon>
    </lineage>
</organism>
<comment type="caution">
    <text evidence="7">The sequence shown here is derived from an EMBL/GenBank/DDBJ whole genome shotgun (WGS) entry which is preliminary data.</text>
</comment>
<evidence type="ECO:0000313" key="7">
    <source>
        <dbReference type="EMBL" id="MEL0658586.1"/>
    </source>
</evidence>
<dbReference type="NCBIfam" id="NF008245">
    <property type="entry name" value="PRK11021.1"/>
    <property type="match status" value="1"/>
</dbReference>
<keyword evidence="2" id="KW-1003">Cell membrane</keyword>
<keyword evidence="8" id="KW-1185">Reference proteome</keyword>
<comment type="subcellular location">
    <subcellularLocation>
        <location evidence="1">Cell membrane</location>
        <topology evidence="1">Multi-pass membrane protein</topology>
    </subcellularLocation>
</comment>
<feature type="transmembrane region" description="Helical" evidence="6">
    <location>
        <begin position="223"/>
        <end position="248"/>
    </location>
</feature>
<feature type="transmembrane region" description="Helical" evidence="6">
    <location>
        <begin position="399"/>
        <end position="415"/>
    </location>
</feature>
<dbReference type="RefSeq" id="WP_341627234.1">
    <property type="nucleotide sequence ID" value="NZ_JBAKBA010000009.1"/>
</dbReference>
<evidence type="ECO:0000313" key="8">
    <source>
        <dbReference type="Proteomes" id="UP001366060"/>
    </source>
</evidence>
<evidence type="ECO:0000256" key="4">
    <source>
        <dbReference type="ARBA" id="ARBA00022989"/>
    </source>
</evidence>
<evidence type="ECO:0000256" key="5">
    <source>
        <dbReference type="ARBA" id="ARBA00023136"/>
    </source>
</evidence>
<accession>A0ABU9H9W4</accession>
<feature type="transmembrane region" description="Helical" evidence="6">
    <location>
        <begin position="377"/>
        <end position="393"/>
    </location>
</feature>
<dbReference type="EMBL" id="JBAKBA010000009">
    <property type="protein sequence ID" value="MEL0658586.1"/>
    <property type="molecule type" value="Genomic_DNA"/>
</dbReference>
<protein>
    <submittedName>
        <fullName evidence="7">L-methionine/branched-chain amino acid transporter</fullName>
    </submittedName>
</protein>
<dbReference type="PIRSF" id="PIRSF006060">
    <property type="entry name" value="AA_transporter"/>
    <property type="match status" value="1"/>
</dbReference>
<dbReference type="InterPro" id="IPR050367">
    <property type="entry name" value="APC_superfamily"/>
</dbReference>
<feature type="transmembrane region" description="Helical" evidence="6">
    <location>
        <begin position="319"/>
        <end position="342"/>
    </location>
</feature>
<name>A0ABU9H9W4_9GAMM</name>
<feature type="transmembrane region" description="Helical" evidence="6">
    <location>
        <begin position="87"/>
        <end position="107"/>
    </location>
</feature>
<evidence type="ECO:0000256" key="1">
    <source>
        <dbReference type="ARBA" id="ARBA00004651"/>
    </source>
</evidence>
<keyword evidence="3 6" id="KW-0812">Transmembrane</keyword>
<feature type="transmembrane region" description="Helical" evidence="6">
    <location>
        <begin position="127"/>
        <end position="145"/>
    </location>
</feature>
<dbReference type="PANTHER" id="PTHR42770">
    <property type="entry name" value="AMINO ACID TRANSPORTER-RELATED"/>
    <property type="match status" value="1"/>
</dbReference>
<proteinExistence type="predicted"/>
<dbReference type="InterPro" id="IPR002293">
    <property type="entry name" value="AA/rel_permease1"/>
</dbReference>
<feature type="transmembrane region" description="Helical" evidence="6">
    <location>
        <begin position="12"/>
        <end position="36"/>
    </location>
</feature>
<dbReference type="Pfam" id="PF13520">
    <property type="entry name" value="AA_permease_2"/>
    <property type="match status" value="1"/>
</dbReference>
<reference evidence="7 8" key="1">
    <citation type="submission" date="2024-02" db="EMBL/GenBank/DDBJ databases">
        <title>Bacteria isolated from the canopy kelp, Nereocystis luetkeana.</title>
        <authorList>
            <person name="Pfister C.A."/>
            <person name="Younker I.T."/>
            <person name="Light S.H."/>
        </authorList>
    </citation>
    <scope>NUCLEOTIDE SEQUENCE [LARGE SCALE GENOMIC DNA]</scope>
    <source>
        <strain evidence="7 8">TI.2.07</strain>
    </source>
</reference>
<evidence type="ECO:0000256" key="3">
    <source>
        <dbReference type="ARBA" id="ARBA00022692"/>
    </source>
</evidence>
<dbReference type="Proteomes" id="UP001366060">
    <property type="component" value="Unassembled WGS sequence"/>
</dbReference>
<gene>
    <name evidence="7" type="primary">yjeH</name>
    <name evidence="7" type="ORF">V6255_05465</name>
</gene>
<evidence type="ECO:0000256" key="2">
    <source>
        <dbReference type="ARBA" id="ARBA00022475"/>
    </source>
</evidence>
<sequence length="424" mass="46038">MRLASHKLSIAQGVAMLVSALLGSGVFIIPAIAAQIAGSWSLLAWAIMGVLIVPIVFTFAQLGKFYPNAGGTAYFVQQAFGERSARLVSWLFIWVVALGTPVITMTASNFLQNALIEVGLISSETDFRLIIAVVILSLVLMINLLGLKTAAIIQSVLSVVIVSTLLFSSIETQFTHSLLLPDTLFNISDIALAATFILWCFLGIEAITHIADDFEHPERDFPLTIFIGITITLVVYGLISLSLLQMGFYGDQEKNLNSVVHLVEASLGNKGYILVNLVGFCTCFISISLYFVGFSRLLQSMAKQQQIHSNLSRVNKHNVAYWGLGFSVTLCCIVLLVSQSIHVPLENLIAYANGLFILIYLAAGIAGVVLLKGRGKWMAVIASVTCFVLFIALGKEMIFALILVSALAIYYAAIYKSNNRIKAS</sequence>